<name>A0A2S7T0G9_9BACT</name>
<protein>
    <submittedName>
        <fullName evidence="1">Uncharacterized protein</fullName>
    </submittedName>
</protein>
<dbReference type="AlphaFoldDB" id="A0A2S7T0G9"/>
<evidence type="ECO:0000313" key="2">
    <source>
        <dbReference type="Proteomes" id="UP000239872"/>
    </source>
</evidence>
<evidence type="ECO:0000313" key="1">
    <source>
        <dbReference type="EMBL" id="PQJ12357.1"/>
    </source>
</evidence>
<dbReference type="Proteomes" id="UP000239872">
    <property type="component" value="Unassembled WGS sequence"/>
</dbReference>
<sequence>MKKISDENQINEMLKLQNKAKEIVADYLCLNFEIIEIEGATKEDFINDKENFHSHVTKLRKQIPNVRKKILKNKLYDKETESFTDIIHLMSPYLTWMGQDEDVIQKLIDSNIPPNSLKYFHFLDLDTLVDNLLALEKISGVKVFLTPLFRSILYYNLQKIYKDFMKAQPGSFRVYDKSKQVSETEIYLNNLRRRLKSNGGNLPKYSDELIDVQFTNIVRDIQDKYPGVSDIESTIIKFVSTNVEFEILGIAIKSFIHFDKSIIKGDKKFEVIFDLYKDILKEDFILKNEIEVERLDGYRDYSTYKRRYIKNAIFKKTRI</sequence>
<dbReference type="RefSeq" id="WP_105037241.1">
    <property type="nucleotide sequence ID" value="NZ_PPSL01000001.1"/>
</dbReference>
<keyword evidence="2" id="KW-1185">Reference proteome</keyword>
<accession>A0A2S7T0G9</accession>
<comment type="caution">
    <text evidence="1">The sequence shown here is derived from an EMBL/GenBank/DDBJ whole genome shotgun (WGS) entry which is preliminary data.</text>
</comment>
<gene>
    <name evidence="1" type="ORF">CJD36_000970</name>
</gene>
<dbReference type="EMBL" id="PPSL01000001">
    <property type="protein sequence ID" value="PQJ12357.1"/>
    <property type="molecule type" value="Genomic_DNA"/>
</dbReference>
<reference evidence="1 2" key="1">
    <citation type="submission" date="2018-01" db="EMBL/GenBank/DDBJ databases">
        <title>A novel member of the phylum Bacteroidetes isolated from glacier ice.</title>
        <authorList>
            <person name="Liu Q."/>
            <person name="Xin Y.-H."/>
        </authorList>
    </citation>
    <scope>NUCLEOTIDE SEQUENCE [LARGE SCALE GENOMIC DNA]</scope>
    <source>
        <strain evidence="1 2">RB1R16</strain>
    </source>
</reference>
<proteinExistence type="predicted"/>
<organism evidence="1 2">
    <name type="scientific">Flavipsychrobacter stenotrophus</name>
    <dbReference type="NCBI Taxonomy" id="2077091"/>
    <lineage>
        <taxon>Bacteria</taxon>
        <taxon>Pseudomonadati</taxon>
        <taxon>Bacteroidota</taxon>
        <taxon>Chitinophagia</taxon>
        <taxon>Chitinophagales</taxon>
        <taxon>Chitinophagaceae</taxon>
        <taxon>Flavipsychrobacter</taxon>
    </lineage>
</organism>